<evidence type="ECO:0000313" key="3">
    <source>
        <dbReference type="Proteomes" id="UP000216998"/>
    </source>
</evidence>
<gene>
    <name evidence="2" type="ORF">CHU95_04610</name>
</gene>
<protein>
    <submittedName>
        <fullName evidence="2">Uncharacterized protein</fullName>
    </submittedName>
</protein>
<evidence type="ECO:0000313" key="2">
    <source>
        <dbReference type="EMBL" id="OYQ36506.1"/>
    </source>
</evidence>
<evidence type="ECO:0000256" key="1">
    <source>
        <dbReference type="SAM" id="MobiDB-lite"/>
    </source>
</evidence>
<comment type="caution">
    <text evidence="2">The sequence shown here is derived from an EMBL/GenBank/DDBJ whole genome shotgun (WGS) entry which is preliminary data.</text>
</comment>
<sequence length="187" mass="19548">MEVNGHLMTSPMMTTQPDHSPVPAARKAARRMTLAALAGMGMLTLAGCAENDAMVAGCPNVGILRDAGTLRSDQGVAILSGILANCGYDDTSVTIAANVVITGRANEGAAGGTIPVTYFVAVTDPNRNIISKKSFTTSVTVGSQTQETLTQVIPVPKTMDARWFEVLVGFQLTPEQVAANRNANEGR</sequence>
<feature type="region of interest" description="Disordered" evidence="1">
    <location>
        <begin position="1"/>
        <end position="24"/>
    </location>
</feature>
<keyword evidence="3" id="KW-1185">Reference proteome</keyword>
<organism evidence="2 3">
    <name type="scientific">Niveispirillum lacus</name>
    <dbReference type="NCBI Taxonomy" id="1981099"/>
    <lineage>
        <taxon>Bacteria</taxon>
        <taxon>Pseudomonadati</taxon>
        <taxon>Pseudomonadota</taxon>
        <taxon>Alphaproteobacteria</taxon>
        <taxon>Rhodospirillales</taxon>
        <taxon>Azospirillaceae</taxon>
        <taxon>Niveispirillum</taxon>
    </lineage>
</organism>
<dbReference type="EMBL" id="NOXU01000022">
    <property type="protein sequence ID" value="OYQ36506.1"/>
    <property type="molecule type" value="Genomic_DNA"/>
</dbReference>
<dbReference type="AlphaFoldDB" id="A0A255Z4X2"/>
<dbReference type="Proteomes" id="UP000216998">
    <property type="component" value="Unassembled WGS sequence"/>
</dbReference>
<reference evidence="2 3" key="1">
    <citation type="submission" date="2017-07" db="EMBL/GenBank/DDBJ databases">
        <title>Niveispirillum cyanobacteriorum sp. nov., isolated from cyanobacterial aggregates in a eutrophic lake.</title>
        <authorList>
            <person name="Cai H."/>
        </authorList>
    </citation>
    <scope>NUCLEOTIDE SEQUENCE [LARGE SCALE GENOMIC DNA]</scope>
    <source>
        <strain evidence="3">TH1-14</strain>
    </source>
</reference>
<accession>A0A255Z4X2</accession>
<proteinExistence type="predicted"/>
<name>A0A255Z4X2_9PROT</name>